<gene>
    <name evidence="3" type="ordered locus">EROM_111380</name>
</gene>
<dbReference type="InterPro" id="IPR052584">
    <property type="entry name" value="U2_snRNP_Complex_Component"/>
</dbReference>
<dbReference type="KEGG" id="ero:EROM_111380"/>
<sequence length="327" mass="37788">MKSRAHMKIGIDDEYGFIHRIRPSRSSSNKRQRKREALQNRYEDLKLIVPHPELLEIEDSTCPDPIFHNEMKGRGGVPVPKHWKSSSGRMFPRSYYKPSYRIPRNVMKTGIPELRKMMKEREAGMSLRERIREKLYPKLGRSLVDQQVLYEAFFLEKGKPYLSNYGEFFEPGTDSFVKRCSPGVISNELMEALGIDDGAPPPWLFNMQKHGMPPSYPDAKIPGLNVPIPEGCSYGYQPLGWGEPLFEVSNGTTEKDTLQKDIGAIYNSENQYTRPVYIEDFEERVVINNNETTQDESPRAEVATKEDTEGKRKGRDRKEKLYKSIKF</sequence>
<dbReference type="GeneID" id="20564737"/>
<dbReference type="VEuPathDB" id="MicrosporidiaDB:EROM_111380"/>
<evidence type="ECO:0000313" key="4">
    <source>
        <dbReference type="Proteomes" id="UP000010094"/>
    </source>
</evidence>
<protein>
    <submittedName>
        <fullName evidence="3">Splicing factor 3B subunit 2</fullName>
    </submittedName>
</protein>
<dbReference type="Pfam" id="PF04046">
    <property type="entry name" value="PSP"/>
    <property type="match status" value="1"/>
</dbReference>
<dbReference type="Pfam" id="PF04037">
    <property type="entry name" value="DUF382"/>
    <property type="match status" value="1"/>
</dbReference>
<dbReference type="RefSeq" id="XP_009265616.1">
    <property type="nucleotide sequence ID" value="XM_009267341.1"/>
</dbReference>
<dbReference type="InterPro" id="IPR003902">
    <property type="entry name" value="Tscrpt_reg_GCM"/>
</dbReference>
<dbReference type="PANTHER" id="PTHR12785">
    <property type="entry name" value="SPLICING FACTOR 3B"/>
    <property type="match status" value="1"/>
</dbReference>
<dbReference type="GO" id="GO:0005634">
    <property type="term" value="C:nucleus"/>
    <property type="evidence" value="ECO:0007669"/>
    <property type="project" value="InterPro"/>
</dbReference>
<dbReference type="PANTHER" id="PTHR12785:SF6">
    <property type="entry name" value="SPLICING FACTOR 3B SUBUNIT 2"/>
    <property type="match status" value="1"/>
</dbReference>
<reference evidence="3 4" key="1">
    <citation type="journal article" date="2012" name="Proc. Natl. Acad. Sci. U.S.A.">
        <title>Gain and loss of multiple functionally related, horizontally transferred genes in the reduced genomes of two microsporidian parasites.</title>
        <authorList>
            <person name="Pombert J.-F."/>
            <person name="Selman M."/>
            <person name="Burki F."/>
            <person name="Bardell F.T."/>
            <person name="Farinelli L."/>
            <person name="Solter L.F."/>
            <person name="Whitman D.W."/>
            <person name="Weiss L.M."/>
            <person name="Corradi N."/>
            <person name="Keeling P.J."/>
        </authorList>
    </citation>
    <scope>NUCLEOTIDE SEQUENCE [LARGE SCALE GENOMIC DNA]</scope>
    <source>
        <strain evidence="3 4">SJ-2008</strain>
    </source>
</reference>
<dbReference type="InterPro" id="IPR007180">
    <property type="entry name" value="DUF382"/>
</dbReference>
<dbReference type="SMART" id="SM00581">
    <property type="entry name" value="PSP"/>
    <property type="match status" value="1"/>
</dbReference>
<dbReference type="AlphaFoldDB" id="I7AQG3"/>
<feature type="region of interest" description="Disordered" evidence="1">
    <location>
        <begin position="288"/>
        <end position="327"/>
    </location>
</feature>
<feature type="compositionally biased region" description="Basic and acidic residues" evidence="1">
    <location>
        <begin position="296"/>
        <end position="327"/>
    </location>
</feature>
<organism evidence="3 4">
    <name type="scientific">Encephalitozoon romaleae (strain SJ-2008)</name>
    <name type="common">Microsporidian parasite</name>
    <dbReference type="NCBI Taxonomy" id="1178016"/>
    <lineage>
        <taxon>Eukaryota</taxon>
        <taxon>Fungi</taxon>
        <taxon>Fungi incertae sedis</taxon>
        <taxon>Microsporidia</taxon>
        <taxon>Unikaryonidae</taxon>
        <taxon>Encephalitozoon</taxon>
    </lineage>
</organism>
<feature type="domain" description="GCM" evidence="2">
    <location>
        <begin position="1"/>
        <end position="117"/>
    </location>
</feature>
<dbReference type="Proteomes" id="UP000010094">
    <property type="component" value="Chromosome XI"/>
</dbReference>
<dbReference type="HOGENOM" id="CLU_055318_1_0_1"/>
<dbReference type="InterPro" id="IPR006568">
    <property type="entry name" value="PSP_pro-rich"/>
</dbReference>
<evidence type="ECO:0000256" key="1">
    <source>
        <dbReference type="SAM" id="MobiDB-lite"/>
    </source>
</evidence>
<dbReference type="PROSITE" id="PS50807">
    <property type="entry name" value="GCM"/>
    <property type="match status" value="1"/>
</dbReference>
<proteinExistence type="predicted"/>
<name>I7AQG3_ENCRO</name>
<dbReference type="GO" id="GO:0003677">
    <property type="term" value="F:DNA binding"/>
    <property type="evidence" value="ECO:0007669"/>
    <property type="project" value="InterPro"/>
</dbReference>
<dbReference type="EMBL" id="CP003530">
    <property type="protein sequence ID" value="AFN84119.1"/>
    <property type="molecule type" value="Genomic_DNA"/>
</dbReference>
<dbReference type="GO" id="GO:0006355">
    <property type="term" value="P:regulation of DNA-templated transcription"/>
    <property type="evidence" value="ECO:0007669"/>
    <property type="project" value="InterPro"/>
</dbReference>
<keyword evidence="4" id="KW-1185">Reference proteome</keyword>
<dbReference type="OrthoDB" id="10260794at2759"/>
<evidence type="ECO:0000259" key="2">
    <source>
        <dbReference type="PROSITE" id="PS50807"/>
    </source>
</evidence>
<accession>I7AQG3</accession>
<evidence type="ECO:0000313" key="3">
    <source>
        <dbReference type="EMBL" id="AFN84119.1"/>
    </source>
</evidence>